<proteinExistence type="predicted"/>
<comment type="caution">
    <text evidence="1">The sequence shown here is derived from an EMBL/GenBank/DDBJ whole genome shotgun (WGS) entry which is preliminary data.</text>
</comment>
<name>A0A7I9YJY2_MYCBU</name>
<dbReference type="EMBL" id="BLKZ01000001">
    <property type="protein sequence ID" value="GFG88970.1"/>
    <property type="molecule type" value="Genomic_DNA"/>
</dbReference>
<dbReference type="AlphaFoldDB" id="A0A7I9YJY2"/>
<gene>
    <name evidence="1" type="ORF">MBOU_10120</name>
</gene>
<organism evidence="1 2">
    <name type="scientific">Mycobacterium bourgelatii</name>
    <dbReference type="NCBI Taxonomy" id="1273442"/>
    <lineage>
        <taxon>Bacteria</taxon>
        <taxon>Bacillati</taxon>
        <taxon>Actinomycetota</taxon>
        <taxon>Actinomycetes</taxon>
        <taxon>Mycobacteriales</taxon>
        <taxon>Mycobacteriaceae</taxon>
        <taxon>Mycobacterium</taxon>
    </lineage>
</organism>
<keyword evidence="2" id="KW-1185">Reference proteome</keyword>
<protein>
    <submittedName>
        <fullName evidence="1">Uncharacterized protein</fullName>
    </submittedName>
</protein>
<reference evidence="1 2" key="1">
    <citation type="journal article" date="2019" name="Emerg. Microbes Infect.">
        <title>Comprehensive subspecies identification of 175 nontuberculous mycobacteria species based on 7547 genomic profiles.</title>
        <authorList>
            <person name="Matsumoto Y."/>
            <person name="Kinjo T."/>
            <person name="Motooka D."/>
            <person name="Nabeya D."/>
            <person name="Jung N."/>
            <person name="Uechi K."/>
            <person name="Horii T."/>
            <person name="Iida T."/>
            <person name="Fujita J."/>
            <person name="Nakamura S."/>
        </authorList>
    </citation>
    <scope>NUCLEOTIDE SEQUENCE [LARGE SCALE GENOMIC DNA]</scope>
    <source>
        <strain evidence="1 2">JCM 30725</strain>
    </source>
</reference>
<evidence type="ECO:0000313" key="1">
    <source>
        <dbReference type="EMBL" id="GFG88970.1"/>
    </source>
</evidence>
<sequence>MATGTTLYDVLAAFGFESLGVVVGDMFFVDPSPNTGQETPERGVRLELRLVDRDEPQGSIYAGIPIGFGRPVWRVDLFESTESPPGTLDRAHHHPRFDGWEPGRRHFVPELTADPVSWLANELADPAAVLARSGIDVDEVAEGDLTGLAAAAPEIVATVKRMLDGVWNGELAPVPAEPVAAARTGWL</sequence>
<accession>A0A7I9YJY2</accession>
<evidence type="ECO:0000313" key="2">
    <source>
        <dbReference type="Proteomes" id="UP000465360"/>
    </source>
</evidence>
<dbReference type="Proteomes" id="UP000465360">
    <property type="component" value="Unassembled WGS sequence"/>
</dbReference>